<organism evidence="1 2">
    <name type="scientific">Crocosphaera chwakensis CCY0110</name>
    <dbReference type="NCBI Taxonomy" id="391612"/>
    <lineage>
        <taxon>Bacteria</taxon>
        <taxon>Bacillati</taxon>
        <taxon>Cyanobacteriota</taxon>
        <taxon>Cyanophyceae</taxon>
        <taxon>Oscillatoriophycideae</taxon>
        <taxon>Chroococcales</taxon>
        <taxon>Aphanothecaceae</taxon>
        <taxon>Crocosphaera</taxon>
        <taxon>Crocosphaera chwakensis</taxon>
    </lineage>
</organism>
<dbReference type="AlphaFoldDB" id="A3IHM6"/>
<protein>
    <submittedName>
        <fullName evidence="1">Uncharacterized protein</fullName>
    </submittedName>
</protein>
<keyword evidence="2" id="KW-1185">Reference proteome</keyword>
<accession>A3IHM6</accession>
<gene>
    <name evidence="1" type="ORF">CY0110_15972</name>
</gene>
<dbReference type="EMBL" id="AAXW01000002">
    <property type="protein sequence ID" value="EAZ93308.1"/>
    <property type="molecule type" value="Genomic_DNA"/>
</dbReference>
<comment type="caution">
    <text evidence="1">The sequence shown here is derived from an EMBL/GenBank/DDBJ whole genome shotgun (WGS) entry which is preliminary data.</text>
</comment>
<dbReference type="Proteomes" id="UP000003781">
    <property type="component" value="Unassembled WGS sequence"/>
</dbReference>
<proteinExistence type="predicted"/>
<evidence type="ECO:0000313" key="2">
    <source>
        <dbReference type="Proteomes" id="UP000003781"/>
    </source>
</evidence>
<name>A3IHM6_9CHRO</name>
<sequence>MIPVLAFTRNHLLVYFKRGSRGKPFSF</sequence>
<evidence type="ECO:0000313" key="1">
    <source>
        <dbReference type="EMBL" id="EAZ93308.1"/>
    </source>
</evidence>
<reference evidence="1 2" key="1">
    <citation type="submission" date="2007-03" db="EMBL/GenBank/DDBJ databases">
        <authorList>
            <person name="Stal L."/>
            <person name="Ferriera S."/>
            <person name="Johnson J."/>
            <person name="Kravitz S."/>
            <person name="Beeson K."/>
            <person name="Sutton G."/>
            <person name="Rogers Y.-H."/>
            <person name="Friedman R."/>
            <person name="Frazier M."/>
            <person name="Venter J.C."/>
        </authorList>
    </citation>
    <scope>NUCLEOTIDE SEQUENCE [LARGE SCALE GENOMIC DNA]</scope>
    <source>
        <strain evidence="1 2">CCY0110</strain>
    </source>
</reference>